<protein>
    <submittedName>
        <fullName evidence="2">DUF6255 family natural product biosynthesis protein</fullName>
    </submittedName>
</protein>
<dbReference type="Proteomes" id="UP001602123">
    <property type="component" value="Unassembled WGS sequence"/>
</dbReference>
<comment type="caution">
    <text evidence="2">The sequence shown here is derived from an EMBL/GenBank/DDBJ whole genome shotgun (WGS) entry which is preliminary data.</text>
</comment>
<keyword evidence="3" id="KW-1185">Reference proteome</keyword>
<feature type="region of interest" description="Disordered" evidence="1">
    <location>
        <begin position="1"/>
        <end position="32"/>
    </location>
</feature>
<evidence type="ECO:0000313" key="2">
    <source>
        <dbReference type="EMBL" id="MFF4216530.1"/>
    </source>
</evidence>
<accession>A0ABW6TVC0</accession>
<evidence type="ECO:0000256" key="1">
    <source>
        <dbReference type="SAM" id="MobiDB-lite"/>
    </source>
</evidence>
<feature type="compositionally biased region" description="Basic residues" evidence="1">
    <location>
        <begin position="10"/>
        <end position="20"/>
    </location>
</feature>
<dbReference type="InterPro" id="IPR046222">
    <property type="entry name" value="DUF6255"/>
</dbReference>
<dbReference type="EMBL" id="JBIAUT010000002">
    <property type="protein sequence ID" value="MFF4216530.1"/>
    <property type="molecule type" value="Genomic_DNA"/>
</dbReference>
<dbReference type="Pfam" id="PF19768">
    <property type="entry name" value="DUF6255"/>
    <property type="match status" value="1"/>
</dbReference>
<evidence type="ECO:0000313" key="3">
    <source>
        <dbReference type="Proteomes" id="UP001602123"/>
    </source>
</evidence>
<proteinExistence type="predicted"/>
<gene>
    <name evidence="2" type="ORF">ACFYZM_09635</name>
</gene>
<organism evidence="2 3">
    <name type="scientific">Streptomyces nondiastaticus</name>
    <dbReference type="NCBI Taxonomy" id="3154512"/>
    <lineage>
        <taxon>Bacteria</taxon>
        <taxon>Bacillati</taxon>
        <taxon>Actinomycetota</taxon>
        <taxon>Actinomycetes</taxon>
        <taxon>Kitasatosporales</taxon>
        <taxon>Streptomycetaceae</taxon>
        <taxon>Streptomyces</taxon>
    </lineage>
</organism>
<reference evidence="2 3" key="1">
    <citation type="submission" date="2024-10" db="EMBL/GenBank/DDBJ databases">
        <title>The Natural Products Discovery Center: Release of the First 8490 Sequenced Strains for Exploring Actinobacteria Biosynthetic Diversity.</title>
        <authorList>
            <person name="Kalkreuter E."/>
            <person name="Kautsar S.A."/>
            <person name="Yang D."/>
            <person name="Bader C.D."/>
            <person name="Teijaro C.N."/>
            <person name="Fluegel L."/>
            <person name="Davis C.M."/>
            <person name="Simpson J.R."/>
            <person name="Lauterbach L."/>
            <person name="Steele A.D."/>
            <person name="Gui C."/>
            <person name="Meng S."/>
            <person name="Li G."/>
            <person name="Viehrig K."/>
            <person name="Ye F."/>
            <person name="Su P."/>
            <person name="Kiefer A.F."/>
            <person name="Nichols A."/>
            <person name="Cepeda A.J."/>
            <person name="Yan W."/>
            <person name="Fan B."/>
            <person name="Jiang Y."/>
            <person name="Adhikari A."/>
            <person name="Zheng C.-J."/>
            <person name="Schuster L."/>
            <person name="Cowan T.M."/>
            <person name="Smanski M.J."/>
            <person name="Chevrette M.G."/>
            <person name="De Carvalho L.P.S."/>
            <person name="Shen B."/>
        </authorList>
    </citation>
    <scope>NUCLEOTIDE SEQUENCE [LARGE SCALE GENOMIC DNA]</scope>
    <source>
        <strain evidence="2 3">NPDC001650</strain>
    </source>
</reference>
<dbReference type="RefSeq" id="WP_388626301.1">
    <property type="nucleotide sequence ID" value="NZ_JBIAUT010000002.1"/>
</dbReference>
<name>A0ABW6TVC0_9ACTN</name>
<sequence length="100" mass="10836">MAAGRSEVQRRRRGRTRGHRPAPPLPYHALAPARGDGMTAAVGRLMPRCAHAAGWTQEGDAASCDHCGTRRFTGYAALLLPELPWWEGCLPLTVSTSMVL</sequence>